<evidence type="ECO:0000256" key="3">
    <source>
        <dbReference type="ARBA" id="ARBA00023125"/>
    </source>
</evidence>
<comment type="similarity">
    <text evidence="1">Belongs to the 'phage' integrase family.</text>
</comment>
<accession>A0A6G6Y5C2</accession>
<keyword evidence="9" id="KW-1185">Reference proteome</keyword>
<dbReference type="InterPro" id="IPR053876">
    <property type="entry name" value="Phage_int_M"/>
</dbReference>
<dbReference type="PROSITE" id="PS51900">
    <property type="entry name" value="CB"/>
    <property type="match status" value="1"/>
</dbReference>
<dbReference type="Pfam" id="PF13356">
    <property type="entry name" value="Arm-DNA-bind_3"/>
    <property type="match status" value="1"/>
</dbReference>
<dbReference type="InterPro" id="IPR050808">
    <property type="entry name" value="Phage_Integrase"/>
</dbReference>
<dbReference type="GO" id="GO:0003677">
    <property type="term" value="F:DNA binding"/>
    <property type="evidence" value="ECO:0007669"/>
    <property type="project" value="UniProtKB-UniRule"/>
</dbReference>
<keyword evidence="3 5" id="KW-0238">DNA-binding</keyword>
<dbReference type="InterPro" id="IPR025166">
    <property type="entry name" value="Integrase_DNA_bind_dom"/>
</dbReference>
<dbReference type="Gene3D" id="1.10.443.10">
    <property type="entry name" value="Intergrase catalytic core"/>
    <property type="match status" value="1"/>
</dbReference>
<dbReference type="InterPro" id="IPR038488">
    <property type="entry name" value="Integrase_DNA-bd_sf"/>
</dbReference>
<keyword evidence="4" id="KW-0233">DNA recombination</keyword>
<evidence type="ECO:0000256" key="4">
    <source>
        <dbReference type="ARBA" id="ARBA00023172"/>
    </source>
</evidence>
<dbReference type="SUPFAM" id="SSF56349">
    <property type="entry name" value="DNA breaking-rejoining enzymes"/>
    <property type="match status" value="1"/>
</dbReference>
<feature type="domain" description="Tyr recombinase" evidence="6">
    <location>
        <begin position="201"/>
        <end position="397"/>
    </location>
</feature>
<dbReference type="AlphaFoldDB" id="A0A6G6Y5C2"/>
<evidence type="ECO:0000313" key="9">
    <source>
        <dbReference type="Proteomes" id="UP000501568"/>
    </source>
</evidence>
<dbReference type="InterPro" id="IPR010998">
    <property type="entry name" value="Integrase_recombinase_N"/>
</dbReference>
<dbReference type="GO" id="GO:0006310">
    <property type="term" value="P:DNA recombination"/>
    <property type="evidence" value="ECO:0007669"/>
    <property type="project" value="UniProtKB-KW"/>
</dbReference>
<evidence type="ECO:0000256" key="5">
    <source>
        <dbReference type="PROSITE-ProRule" id="PRU01248"/>
    </source>
</evidence>
<evidence type="ECO:0000313" key="8">
    <source>
        <dbReference type="EMBL" id="QIG80132.1"/>
    </source>
</evidence>
<proteinExistence type="inferred from homology"/>
<dbReference type="Gene3D" id="3.30.160.390">
    <property type="entry name" value="Integrase, DNA-binding domain"/>
    <property type="match status" value="1"/>
</dbReference>
<organism evidence="8 9">
    <name type="scientific">Stakelama tenebrarum</name>
    <dbReference type="NCBI Taxonomy" id="2711215"/>
    <lineage>
        <taxon>Bacteria</taxon>
        <taxon>Pseudomonadati</taxon>
        <taxon>Pseudomonadota</taxon>
        <taxon>Alphaproteobacteria</taxon>
        <taxon>Sphingomonadales</taxon>
        <taxon>Sphingomonadaceae</taxon>
        <taxon>Stakelama</taxon>
    </lineage>
</organism>
<evidence type="ECO:0000259" key="7">
    <source>
        <dbReference type="PROSITE" id="PS51900"/>
    </source>
</evidence>
<dbReference type="Proteomes" id="UP000501568">
    <property type="component" value="Chromosome"/>
</dbReference>
<evidence type="ECO:0000256" key="2">
    <source>
        <dbReference type="ARBA" id="ARBA00022908"/>
    </source>
</evidence>
<dbReference type="InterPro" id="IPR044068">
    <property type="entry name" value="CB"/>
</dbReference>
<dbReference type="RefSeq" id="WP_165327135.1">
    <property type="nucleotide sequence ID" value="NZ_CP049109.1"/>
</dbReference>
<dbReference type="Pfam" id="PF22022">
    <property type="entry name" value="Phage_int_M"/>
    <property type="match status" value="1"/>
</dbReference>
<dbReference type="PANTHER" id="PTHR30629">
    <property type="entry name" value="PROPHAGE INTEGRASE"/>
    <property type="match status" value="1"/>
</dbReference>
<protein>
    <submittedName>
        <fullName evidence="8">Integrase arm-type DNA-binding domain-containing protein</fullName>
    </submittedName>
</protein>
<dbReference type="PROSITE" id="PS51898">
    <property type="entry name" value="TYR_RECOMBINASE"/>
    <property type="match status" value="1"/>
</dbReference>
<dbReference type="GO" id="GO:0015074">
    <property type="term" value="P:DNA integration"/>
    <property type="evidence" value="ECO:0007669"/>
    <property type="project" value="UniProtKB-KW"/>
</dbReference>
<dbReference type="PANTHER" id="PTHR30629:SF2">
    <property type="entry name" value="PROPHAGE INTEGRASE INTS-RELATED"/>
    <property type="match status" value="1"/>
</dbReference>
<dbReference type="Pfam" id="PF00589">
    <property type="entry name" value="Phage_integrase"/>
    <property type="match status" value="1"/>
</dbReference>
<reference evidence="8 9" key="1">
    <citation type="submission" date="2020-02" db="EMBL/GenBank/DDBJ databases">
        <authorList>
            <person name="Zheng R.K."/>
            <person name="Sun C.M."/>
        </authorList>
    </citation>
    <scope>NUCLEOTIDE SEQUENCE [LARGE SCALE GENOMIC DNA]</scope>
    <source>
        <strain evidence="9">zrk23</strain>
    </source>
</reference>
<dbReference type="EMBL" id="CP049109">
    <property type="protein sequence ID" value="QIG80132.1"/>
    <property type="molecule type" value="Genomic_DNA"/>
</dbReference>
<dbReference type="InterPro" id="IPR002104">
    <property type="entry name" value="Integrase_catalytic"/>
</dbReference>
<sequence length="417" mass="46698">MLTDRECRSAKPREKPYKLGDAGGLYLYVTPAGAKSWRMKYRIAKREKRLTFGLYPEVTLQEARELRDRARKQIRDGIDPSIARKQTRAQAALSAETTFRAIAEEWHATYKSGWNARYARQILDRLENHVFPAIGSVPIAQVTAAMVLQAIRKVESSGAIEMAHRVRQHTSDVFVHGISTGRCEDDPAHVIAKALKPVPKRLWPAVRTIEDAREVLRAVEMQSAARQTKLASRLMALTAVRSGPLRNAAPSEFEGLDGPEPVWRIPAAKMKLSRERKADAGYEFVVPLSTWSAELVRGALRIAGPNAVFLFPSSRDPKKPLSDSTISAVYLDAGLRDRHVPHGWRATFSTIMNERAAVEDRERDRAIIDLMLAHVPDGVEAAYNRAAYMPRRRQLAQAWGDMLMEGLPPTAILLGNR</sequence>
<dbReference type="Gene3D" id="1.10.150.130">
    <property type="match status" value="1"/>
</dbReference>
<keyword evidence="2" id="KW-0229">DNA integration</keyword>
<feature type="domain" description="Core-binding (CB)" evidence="7">
    <location>
        <begin position="97"/>
        <end position="178"/>
    </location>
</feature>
<dbReference type="KEGG" id="spzr:G5C33_10290"/>
<evidence type="ECO:0000256" key="1">
    <source>
        <dbReference type="ARBA" id="ARBA00008857"/>
    </source>
</evidence>
<dbReference type="InterPro" id="IPR011010">
    <property type="entry name" value="DNA_brk_join_enz"/>
</dbReference>
<name>A0A6G6Y5C2_9SPHN</name>
<dbReference type="InterPro" id="IPR013762">
    <property type="entry name" value="Integrase-like_cat_sf"/>
</dbReference>
<gene>
    <name evidence="8" type="ORF">G5C33_10290</name>
</gene>
<dbReference type="CDD" id="cd00801">
    <property type="entry name" value="INT_P4_C"/>
    <property type="match status" value="1"/>
</dbReference>
<evidence type="ECO:0000259" key="6">
    <source>
        <dbReference type="PROSITE" id="PS51898"/>
    </source>
</evidence>